<keyword evidence="2" id="KW-0472">Membrane</keyword>
<organism evidence="3 4">
    <name type="scientific">Sporolactobacillus mangiferae</name>
    <dbReference type="NCBI Taxonomy" id="2940498"/>
    <lineage>
        <taxon>Bacteria</taxon>
        <taxon>Bacillati</taxon>
        <taxon>Bacillota</taxon>
        <taxon>Bacilli</taxon>
        <taxon>Bacillales</taxon>
        <taxon>Sporolactobacillaceae</taxon>
        <taxon>Sporolactobacillus</taxon>
    </lineage>
</organism>
<gene>
    <name evidence="3" type="ORF">M3N64_02735</name>
</gene>
<sequence length="190" mass="22002">MSAFWITLNFVMLLLVFYLILHLYQRIRILEKNRSDDPAVNADRLLSEHIKAVRLENQQLLEQLNTLLTEYNSQQSSKNRTVHSGKNTEHSIETNRTQSGPASTFAETLDSEKEQLQKKEKKQSLNQNLKNKEEWVPPIDDIQDQVEQSPYLQAVKLQEKGYSLTEIAKKMNRGEGEVELLLKLHGKVQS</sequence>
<evidence type="ECO:0000313" key="3">
    <source>
        <dbReference type="EMBL" id="MCL1630859.1"/>
    </source>
</evidence>
<proteinExistence type="predicted"/>
<name>A0ABT0M9B9_9BACL</name>
<dbReference type="EMBL" id="JAMAST010000002">
    <property type="protein sequence ID" value="MCL1630859.1"/>
    <property type="molecule type" value="Genomic_DNA"/>
</dbReference>
<keyword evidence="2" id="KW-1133">Transmembrane helix</keyword>
<keyword evidence="4" id="KW-1185">Reference proteome</keyword>
<accession>A0ABT0M9B9</accession>
<feature type="compositionally biased region" description="Polar residues" evidence="1">
    <location>
        <begin position="72"/>
        <end position="85"/>
    </location>
</feature>
<dbReference type="RefSeq" id="WP_249097111.1">
    <property type="nucleotide sequence ID" value="NZ_JAMAST010000002.1"/>
</dbReference>
<feature type="transmembrane region" description="Helical" evidence="2">
    <location>
        <begin position="6"/>
        <end position="24"/>
    </location>
</feature>
<comment type="caution">
    <text evidence="3">The sequence shown here is derived from an EMBL/GenBank/DDBJ whole genome shotgun (WGS) entry which is preliminary data.</text>
</comment>
<reference evidence="3 4" key="1">
    <citation type="submission" date="2022-05" db="EMBL/GenBank/DDBJ databases">
        <title>Sporolactobacillus sp nov CPB3-1, isolated from tree bark (Mangifera indica L.).</title>
        <authorList>
            <person name="Phuengjayaem S."/>
            <person name="Tanasupawat S."/>
        </authorList>
    </citation>
    <scope>NUCLEOTIDE SEQUENCE [LARGE SCALE GENOMIC DNA]</scope>
    <source>
        <strain evidence="3 4">CPB3-1</strain>
    </source>
</reference>
<evidence type="ECO:0000256" key="1">
    <source>
        <dbReference type="SAM" id="MobiDB-lite"/>
    </source>
</evidence>
<evidence type="ECO:0000256" key="2">
    <source>
        <dbReference type="SAM" id="Phobius"/>
    </source>
</evidence>
<feature type="compositionally biased region" description="Polar residues" evidence="1">
    <location>
        <begin position="94"/>
        <end position="106"/>
    </location>
</feature>
<protein>
    <submittedName>
        <fullName evidence="3">DUF2802 domain-containing protein</fullName>
    </submittedName>
</protein>
<keyword evidence="2" id="KW-0812">Transmembrane</keyword>
<dbReference type="Proteomes" id="UP001203004">
    <property type="component" value="Unassembled WGS sequence"/>
</dbReference>
<evidence type="ECO:0000313" key="4">
    <source>
        <dbReference type="Proteomes" id="UP001203004"/>
    </source>
</evidence>
<feature type="region of interest" description="Disordered" evidence="1">
    <location>
        <begin position="72"/>
        <end position="112"/>
    </location>
</feature>